<reference evidence="1 2" key="1">
    <citation type="submission" date="2015-07" db="EMBL/GenBank/DDBJ databases">
        <title>Complete genome sequence of Mycobacterium goodii X7B, a facultative thermophilic biodesulfurizing bacterium.</title>
        <authorList>
            <person name="Yu B."/>
            <person name="Li F."/>
            <person name="Xu P."/>
        </authorList>
    </citation>
    <scope>NUCLEOTIDE SEQUENCE [LARGE SCALE GENOMIC DNA]</scope>
    <source>
        <strain evidence="1 2">X7B</strain>
    </source>
</reference>
<dbReference type="STRING" id="134601.AFA91_02680"/>
<gene>
    <name evidence="1" type="ORF">AFA91_02680</name>
</gene>
<dbReference type="InterPro" id="IPR008000">
    <property type="entry name" value="Rham/fucose_mutarotase"/>
</dbReference>
<evidence type="ECO:0000313" key="1">
    <source>
        <dbReference type="EMBL" id="AKS30956.1"/>
    </source>
</evidence>
<dbReference type="GO" id="GO:0016857">
    <property type="term" value="F:racemase and epimerase activity, acting on carbohydrates and derivatives"/>
    <property type="evidence" value="ECO:0007669"/>
    <property type="project" value="InterPro"/>
</dbReference>
<dbReference type="AlphaFoldDB" id="A0A0K0X0I8"/>
<name>A0A0K0X0I8_MYCGD</name>
<dbReference type="Proteomes" id="UP000062255">
    <property type="component" value="Chromosome"/>
</dbReference>
<dbReference type="PANTHER" id="PTHR34389">
    <property type="entry name" value="L-RHAMNOSE MUTAROTASE"/>
    <property type="match status" value="1"/>
</dbReference>
<proteinExistence type="predicted"/>
<dbReference type="PANTHER" id="PTHR34389:SF2">
    <property type="entry name" value="L-RHAMNOSE MUTAROTASE"/>
    <property type="match status" value="1"/>
</dbReference>
<organism evidence="1 2">
    <name type="scientific">Mycolicibacterium goodii</name>
    <name type="common">Mycobacterium goodii</name>
    <dbReference type="NCBI Taxonomy" id="134601"/>
    <lineage>
        <taxon>Bacteria</taxon>
        <taxon>Bacillati</taxon>
        <taxon>Actinomycetota</taxon>
        <taxon>Actinomycetes</taxon>
        <taxon>Mycobacteriales</taxon>
        <taxon>Mycobacteriaceae</taxon>
        <taxon>Mycolicibacterium</taxon>
    </lineage>
</organism>
<protein>
    <submittedName>
        <fullName evidence="1">L-rhamnose mutarotase</fullName>
    </submittedName>
</protein>
<sequence length="107" mass="12529">MQRVCFVLQLRPERMDEYLTAHEQVWPEMLDALSEAGWHNYSLFVRESDGLVVGYLETDDFASAQKRMAETDVNTRWQATMAEFFLSDDGANPDEQMKPLFEYFHLA</sequence>
<dbReference type="KEGG" id="mgo:AFA91_02680"/>
<dbReference type="RefSeq" id="WP_049743369.1">
    <property type="nucleotide sequence ID" value="NZ_CP012150.1"/>
</dbReference>
<dbReference type="SUPFAM" id="SSF54909">
    <property type="entry name" value="Dimeric alpha+beta barrel"/>
    <property type="match status" value="1"/>
</dbReference>
<dbReference type="Pfam" id="PF05336">
    <property type="entry name" value="rhaM"/>
    <property type="match status" value="1"/>
</dbReference>
<dbReference type="OrthoDB" id="9799608at2"/>
<dbReference type="EMBL" id="CP012150">
    <property type="protein sequence ID" value="AKS30956.1"/>
    <property type="molecule type" value="Genomic_DNA"/>
</dbReference>
<dbReference type="InterPro" id="IPR011008">
    <property type="entry name" value="Dimeric_a/b-barrel"/>
</dbReference>
<accession>A0A0K0X0I8</accession>
<dbReference type="GO" id="GO:0019301">
    <property type="term" value="P:rhamnose catabolic process"/>
    <property type="evidence" value="ECO:0007669"/>
    <property type="project" value="TreeGrafter"/>
</dbReference>
<dbReference type="Gene3D" id="3.30.70.100">
    <property type="match status" value="1"/>
</dbReference>
<evidence type="ECO:0000313" key="2">
    <source>
        <dbReference type="Proteomes" id="UP000062255"/>
    </source>
</evidence>
<dbReference type="PATRIC" id="fig|134601.6.peg.555"/>